<reference evidence="12 13" key="1">
    <citation type="submission" date="2018-09" db="EMBL/GenBank/DDBJ databases">
        <title>Genome comparison of Alicycliphilus sp. BQ1, a polyurethanolytic bacterium, with its closest phylogenetic relatives Alicycliphilus denitrificans BC and K601, unable to attack polyurethane.</title>
        <authorList>
            <person name="Loza-Tavera H."/>
            <person name="Lozano L."/>
            <person name="Cevallos M."/>
            <person name="Maya-Lucas O."/>
            <person name="Garcia-Mena J."/>
            <person name="Hernandez J."/>
        </authorList>
    </citation>
    <scope>NUCLEOTIDE SEQUENCE [LARGE SCALE GENOMIC DNA]</scope>
    <source>
        <strain evidence="12 13">BQ1</strain>
    </source>
</reference>
<feature type="binding site" evidence="10">
    <location>
        <position position="69"/>
    </location>
    <ligand>
        <name>substrate</name>
    </ligand>
</feature>
<dbReference type="EMBL" id="NKDB02000001">
    <property type="protein sequence ID" value="RKJ98668.1"/>
    <property type="molecule type" value="Genomic_DNA"/>
</dbReference>
<feature type="binding site" evidence="10">
    <location>
        <begin position="154"/>
        <end position="157"/>
    </location>
    <ligand>
        <name>substrate</name>
    </ligand>
</feature>
<comment type="cofactor">
    <cofactor evidence="10">
        <name>Mg(2+)</name>
        <dbReference type="ChEBI" id="CHEBI:18420"/>
    </cofactor>
    <text evidence="10">Binds 1 Mg(2+) ion per subunit.</text>
</comment>
<dbReference type="AlphaFoldDB" id="A0A420KFG3"/>
<evidence type="ECO:0000256" key="7">
    <source>
        <dbReference type="ARBA" id="ARBA00023080"/>
    </source>
</evidence>
<dbReference type="Pfam" id="PF01725">
    <property type="entry name" value="Ham1p_like"/>
    <property type="match status" value="1"/>
</dbReference>
<dbReference type="GO" id="GO:0036220">
    <property type="term" value="F:ITP diphosphatase activity"/>
    <property type="evidence" value="ECO:0007669"/>
    <property type="project" value="UniProtKB-UniRule"/>
</dbReference>
<feature type="binding site" evidence="10">
    <location>
        <begin position="182"/>
        <end position="183"/>
    </location>
    <ligand>
        <name>substrate</name>
    </ligand>
</feature>
<comment type="catalytic activity">
    <reaction evidence="10">
        <text>ITP + H2O = IMP + diphosphate + H(+)</text>
        <dbReference type="Rhea" id="RHEA:29399"/>
        <dbReference type="ChEBI" id="CHEBI:15377"/>
        <dbReference type="ChEBI" id="CHEBI:15378"/>
        <dbReference type="ChEBI" id="CHEBI:33019"/>
        <dbReference type="ChEBI" id="CHEBI:58053"/>
        <dbReference type="ChEBI" id="CHEBI:61402"/>
        <dbReference type="EC" id="3.6.1.66"/>
    </reaction>
</comment>
<accession>A0A420KFG3</accession>
<evidence type="ECO:0000256" key="6">
    <source>
        <dbReference type="ARBA" id="ARBA00022842"/>
    </source>
</evidence>
<evidence type="ECO:0000256" key="5">
    <source>
        <dbReference type="ARBA" id="ARBA00022801"/>
    </source>
</evidence>
<comment type="catalytic activity">
    <reaction evidence="9 10">
        <text>XTP + H2O = XMP + diphosphate + H(+)</text>
        <dbReference type="Rhea" id="RHEA:28610"/>
        <dbReference type="ChEBI" id="CHEBI:15377"/>
        <dbReference type="ChEBI" id="CHEBI:15378"/>
        <dbReference type="ChEBI" id="CHEBI:33019"/>
        <dbReference type="ChEBI" id="CHEBI:57464"/>
        <dbReference type="ChEBI" id="CHEBI:61314"/>
        <dbReference type="EC" id="3.6.1.66"/>
    </reaction>
</comment>
<evidence type="ECO:0000256" key="11">
    <source>
        <dbReference type="RuleBase" id="RU003781"/>
    </source>
</evidence>
<comment type="similarity">
    <text evidence="1 10 11">Belongs to the HAM1 NTPase family.</text>
</comment>
<comment type="caution">
    <text evidence="12">The sequence shown here is derived from an EMBL/GenBank/DDBJ whole genome shotgun (WGS) entry which is preliminary data.</text>
</comment>
<dbReference type="GO" id="GO:0036222">
    <property type="term" value="F:XTP diphosphatase activity"/>
    <property type="evidence" value="ECO:0007669"/>
    <property type="project" value="UniProtKB-UniRule"/>
</dbReference>
<dbReference type="PANTHER" id="PTHR11067">
    <property type="entry name" value="INOSINE TRIPHOSPHATE PYROPHOSPHATASE/HAM1 PROTEIN"/>
    <property type="match status" value="1"/>
</dbReference>
<dbReference type="GO" id="GO:0000166">
    <property type="term" value="F:nucleotide binding"/>
    <property type="evidence" value="ECO:0007669"/>
    <property type="project" value="UniProtKB-KW"/>
</dbReference>
<sequence>MKLVLASNNRGKLAELQAMLAPLGVELVAQAELGVGEAEEPFHTFVENALAKARFASAHTGLPALADDAGLCVEAFGGLPGVQTAYYATQFGYDKGDANNVRALLEQMEGVEDRRAAMVSTLVAVRSPQDPEPLIAVGRVAGEIARAPRGAGGFGFDPVMYIPAFGKTFAELPAEVKNAHSHRGRAAQQMLALMREHWFPGTSKR</sequence>
<dbReference type="CDD" id="cd00515">
    <property type="entry name" value="HAM1"/>
    <property type="match status" value="1"/>
</dbReference>
<dbReference type="RefSeq" id="WP_094434898.1">
    <property type="nucleotide sequence ID" value="NZ_NKDB02000001.1"/>
</dbReference>
<dbReference type="GO" id="GO:0009146">
    <property type="term" value="P:purine nucleoside triphosphate catabolic process"/>
    <property type="evidence" value="ECO:0007669"/>
    <property type="project" value="UniProtKB-UniRule"/>
</dbReference>
<dbReference type="InterPro" id="IPR002637">
    <property type="entry name" value="RdgB/HAM1"/>
</dbReference>
<comment type="function">
    <text evidence="10">Pyrophosphatase that catalyzes the hydrolysis of nucleoside triphosphates to their monophosphate derivatives, with a high preference for the non-canonical purine nucleotides XTP (xanthosine triphosphate), dITP (deoxyinosine triphosphate) and ITP. Seems to function as a house-cleaning enzyme that removes non-canonical purine nucleotides from the nucleotide pool, thus preventing their incorporation into DNA/RNA and avoiding chromosomal lesions.</text>
</comment>
<keyword evidence="6 10" id="KW-0460">Magnesium</keyword>
<evidence type="ECO:0000256" key="3">
    <source>
        <dbReference type="ARBA" id="ARBA00022723"/>
    </source>
</evidence>
<feature type="binding site" evidence="10">
    <location>
        <position position="39"/>
    </location>
    <ligand>
        <name>Mg(2+)</name>
        <dbReference type="ChEBI" id="CHEBI:18420"/>
    </ligand>
</feature>
<keyword evidence="5 10" id="KW-0378">Hydrolase</keyword>
<name>A0A420KFG3_9BURK</name>
<dbReference type="EC" id="3.6.1.66" evidence="10"/>
<dbReference type="FunFam" id="3.90.950.10:FF:000001">
    <property type="entry name" value="dITP/XTP pyrophosphatase"/>
    <property type="match status" value="1"/>
</dbReference>
<comment type="catalytic activity">
    <reaction evidence="8 10">
        <text>dITP + H2O = dIMP + diphosphate + H(+)</text>
        <dbReference type="Rhea" id="RHEA:28342"/>
        <dbReference type="ChEBI" id="CHEBI:15377"/>
        <dbReference type="ChEBI" id="CHEBI:15378"/>
        <dbReference type="ChEBI" id="CHEBI:33019"/>
        <dbReference type="ChEBI" id="CHEBI:61194"/>
        <dbReference type="ChEBI" id="CHEBI:61382"/>
        <dbReference type="EC" id="3.6.1.66"/>
    </reaction>
</comment>
<evidence type="ECO:0000256" key="8">
    <source>
        <dbReference type="ARBA" id="ARBA00051875"/>
    </source>
</evidence>
<feature type="binding site" evidence="10">
    <location>
        <position position="177"/>
    </location>
    <ligand>
        <name>substrate</name>
    </ligand>
</feature>
<dbReference type="SUPFAM" id="SSF52972">
    <property type="entry name" value="ITPase-like"/>
    <property type="match status" value="1"/>
</dbReference>
<keyword evidence="7 10" id="KW-0546">Nucleotide metabolism</keyword>
<dbReference type="GO" id="GO:0046872">
    <property type="term" value="F:metal ion binding"/>
    <property type="evidence" value="ECO:0007669"/>
    <property type="project" value="UniProtKB-KW"/>
</dbReference>
<organism evidence="12 13">
    <name type="scientific">Alicycliphilus denitrificans</name>
    <dbReference type="NCBI Taxonomy" id="179636"/>
    <lineage>
        <taxon>Bacteria</taxon>
        <taxon>Pseudomonadati</taxon>
        <taxon>Pseudomonadota</taxon>
        <taxon>Betaproteobacteria</taxon>
        <taxon>Burkholderiales</taxon>
        <taxon>Comamonadaceae</taxon>
        <taxon>Alicycliphilus</taxon>
    </lineage>
</organism>
<evidence type="ECO:0000313" key="12">
    <source>
        <dbReference type="EMBL" id="RKJ98668.1"/>
    </source>
</evidence>
<evidence type="ECO:0000256" key="9">
    <source>
        <dbReference type="ARBA" id="ARBA00052017"/>
    </source>
</evidence>
<protein>
    <recommendedName>
        <fullName evidence="10">dITP/XTP pyrophosphatase</fullName>
        <ecNumber evidence="10">3.6.1.66</ecNumber>
    </recommendedName>
    <alternativeName>
        <fullName evidence="10">Non-canonical purine NTP pyrophosphatase</fullName>
    </alternativeName>
    <alternativeName>
        <fullName evidence="10">Non-standard purine NTP pyrophosphatase</fullName>
    </alternativeName>
    <alternativeName>
        <fullName evidence="10">Nucleoside-triphosphate diphosphatase</fullName>
    </alternativeName>
    <alternativeName>
        <fullName evidence="10">Nucleoside-triphosphate pyrophosphatase</fullName>
        <shortName evidence="10">NTPase</shortName>
    </alternativeName>
</protein>
<feature type="binding site" evidence="10">
    <location>
        <position position="68"/>
    </location>
    <ligand>
        <name>Mg(2+)</name>
        <dbReference type="ChEBI" id="CHEBI:18420"/>
    </ligand>
</feature>
<dbReference type="NCBIfam" id="TIGR00042">
    <property type="entry name" value="RdgB/HAM1 family non-canonical purine NTP pyrophosphatase"/>
    <property type="match status" value="1"/>
</dbReference>
<feature type="active site" description="Proton acceptor" evidence="10">
    <location>
        <position position="68"/>
    </location>
</feature>
<keyword evidence="4 10" id="KW-0547">Nucleotide-binding</keyword>
<dbReference type="HAMAP" id="MF_01405">
    <property type="entry name" value="Non_canon_purine_NTPase"/>
    <property type="match status" value="1"/>
</dbReference>
<feature type="binding site" evidence="10">
    <location>
        <begin position="7"/>
        <end position="12"/>
    </location>
    <ligand>
        <name>substrate</name>
    </ligand>
</feature>
<dbReference type="InterPro" id="IPR020922">
    <property type="entry name" value="dITP/XTP_pyrophosphatase"/>
</dbReference>
<dbReference type="GO" id="GO:0005829">
    <property type="term" value="C:cytosol"/>
    <property type="evidence" value="ECO:0007669"/>
    <property type="project" value="TreeGrafter"/>
</dbReference>
<dbReference type="GO" id="GO:0035870">
    <property type="term" value="F:dITP diphosphatase activity"/>
    <property type="evidence" value="ECO:0007669"/>
    <property type="project" value="UniProtKB-UniRule"/>
</dbReference>
<dbReference type="Gene3D" id="3.90.950.10">
    <property type="match status" value="1"/>
</dbReference>
<evidence type="ECO:0000256" key="2">
    <source>
        <dbReference type="ARBA" id="ARBA00011738"/>
    </source>
</evidence>
<evidence type="ECO:0000256" key="4">
    <source>
        <dbReference type="ARBA" id="ARBA00022741"/>
    </source>
</evidence>
<dbReference type="InterPro" id="IPR029001">
    <property type="entry name" value="ITPase-like_fam"/>
</dbReference>
<dbReference type="PANTHER" id="PTHR11067:SF9">
    <property type="entry name" value="INOSINE TRIPHOSPHATE PYROPHOSPHATASE"/>
    <property type="match status" value="1"/>
</dbReference>
<dbReference type="GO" id="GO:0009117">
    <property type="term" value="P:nucleotide metabolic process"/>
    <property type="evidence" value="ECO:0007669"/>
    <property type="project" value="UniProtKB-KW"/>
</dbReference>
<keyword evidence="3 10" id="KW-0479">Metal-binding</keyword>
<comment type="subunit">
    <text evidence="2 10">Homodimer.</text>
</comment>
<evidence type="ECO:0000256" key="1">
    <source>
        <dbReference type="ARBA" id="ARBA00008023"/>
    </source>
</evidence>
<dbReference type="Proteomes" id="UP000216225">
    <property type="component" value="Unassembled WGS sequence"/>
</dbReference>
<dbReference type="GO" id="GO:0017111">
    <property type="term" value="F:ribonucleoside triphosphate phosphatase activity"/>
    <property type="evidence" value="ECO:0007669"/>
    <property type="project" value="InterPro"/>
</dbReference>
<evidence type="ECO:0000256" key="10">
    <source>
        <dbReference type="HAMAP-Rule" id="MF_01405"/>
    </source>
</evidence>
<evidence type="ECO:0000313" key="13">
    <source>
        <dbReference type="Proteomes" id="UP000216225"/>
    </source>
</evidence>
<gene>
    <name evidence="12" type="primary">rdgB</name>
    <name evidence="12" type="ORF">CE154_002585</name>
</gene>
<proteinExistence type="inferred from homology"/>